<evidence type="ECO:0000313" key="12">
    <source>
        <dbReference type="EMBL" id="RGP38221.1"/>
    </source>
</evidence>
<dbReference type="Proteomes" id="UP000284547">
    <property type="component" value="Unassembled WGS sequence"/>
</dbReference>
<keyword evidence="13" id="KW-1185">Reference proteome</keyword>
<gene>
    <name evidence="12" type="ORF">D1012_05155</name>
</gene>
<keyword evidence="5" id="KW-0573">Peptidoglycan synthesis</keyword>
<dbReference type="OrthoDB" id="9795979at2"/>
<keyword evidence="6" id="KW-0961">Cell wall biogenesis/degradation</keyword>
<feature type="active site" evidence="7">
    <location>
        <position position="121"/>
    </location>
</feature>
<feature type="binding site" evidence="8">
    <location>
        <position position="224"/>
    </location>
    <ligand>
        <name>substrate</name>
    </ligand>
</feature>
<evidence type="ECO:0000256" key="6">
    <source>
        <dbReference type="ARBA" id="ARBA00023316"/>
    </source>
</evidence>
<dbReference type="RefSeq" id="WP_118150273.1">
    <property type="nucleotide sequence ID" value="NZ_QWEY01000002.1"/>
</dbReference>
<evidence type="ECO:0000256" key="1">
    <source>
        <dbReference type="ARBA" id="ARBA00007164"/>
    </source>
</evidence>
<protein>
    <submittedName>
        <fullName evidence="12">D-alanyl-D-alanine carboxypeptidase</fullName>
    </submittedName>
</protein>
<dbReference type="Gene3D" id="3.40.710.10">
    <property type="entry name" value="DD-peptidase/beta-lactamase superfamily"/>
    <property type="match status" value="1"/>
</dbReference>
<evidence type="ECO:0000256" key="2">
    <source>
        <dbReference type="ARBA" id="ARBA00022729"/>
    </source>
</evidence>
<evidence type="ECO:0000313" key="13">
    <source>
        <dbReference type="Proteomes" id="UP000284547"/>
    </source>
</evidence>
<dbReference type="GO" id="GO:0009252">
    <property type="term" value="P:peptidoglycan biosynthetic process"/>
    <property type="evidence" value="ECO:0007669"/>
    <property type="project" value="UniProtKB-KW"/>
</dbReference>
<feature type="active site" description="Acyl-ester intermediate" evidence="7">
    <location>
        <position position="61"/>
    </location>
</feature>
<comment type="similarity">
    <text evidence="1 9">Belongs to the peptidase S11 family.</text>
</comment>
<dbReference type="InterPro" id="IPR012338">
    <property type="entry name" value="Beta-lactam/transpept-like"/>
</dbReference>
<evidence type="ECO:0000256" key="10">
    <source>
        <dbReference type="SAM" id="SignalP"/>
    </source>
</evidence>
<dbReference type="GO" id="GO:0006508">
    <property type="term" value="P:proteolysis"/>
    <property type="evidence" value="ECO:0007669"/>
    <property type="project" value="InterPro"/>
</dbReference>
<feature type="signal peptide" evidence="10">
    <location>
        <begin position="1"/>
        <end position="32"/>
    </location>
</feature>
<name>A0A411Z584_9RHOB</name>
<dbReference type="PANTHER" id="PTHR21581">
    <property type="entry name" value="D-ALANYL-D-ALANINE CARBOXYPEPTIDASE"/>
    <property type="match status" value="1"/>
</dbReference>
<dbReference type="SUPFAM" id="SSF56601">
    <property type="entry name" value="beta-lactamase/transpeptidase-like"/>
    <property type="match status" value="1"/>
</dbReference>
<dbReference type="PRINTS" id="PR00725">
    <property type="entry name" value="DADACBPTASE1"/>
</dbReference>
<keyword evidence="12" id="KW-0121">Carboxypeptidase</keyword>
<feature type="domain" description="Peptidase S11 D-alanyl-D-alanine carboxypeptidase A N-terminal" evidence="11">
    <location>
        <begin position="33"/>
        <end position="253"/>
    </location>
</feature>
<evidence type="ECO:0000256" key="4">
    <source>
        <dbReference type="ARBA" id="ARBA00022960"/>
    </source>
</evidence>
<dbReference type="Pfam" id="PF00768">
    <property type="entry name" value="Peptidase_S11"/>
    <property type="match status" value="1"/>
</dbReference>
<evidence type="ECO:0000256" key="8">
    <source>
        <dbReference type="PIRSR" id="PIRSR618044-2"/>
    </source>
</evidence>
<keyword evidence="3" id="KW-0378">Hydrolase</keyword>
<dbReference type="PANTHER" id="PTHR21581:SF6">
    <property type="entry name" value="TRAFFICKING PROTEIN PARTICLE COMPLEX SUBUNIT 12"/>
    <property type="match status" value="1"/>
</dbReference>
<feature type="active site" description="Acyl-ester intermediate" evidence="7">
    <location>
        <position position="64"/>
    </location>
</feature>
<reference evidence="12 13" key="1">
    <citation type="submission" date="2018-08" db="EMBL/GenBank/DDBJ databases">
        <title>Flavobacterium tibetense sp. nov., isolated from a wetland YonghuCo on Tibetan Plateau.</title>
        <authorList>
            <person name="Phurbu D."/>
            <person name="Lu H."/>
            <person name="Xing P."/>
        </authorList>
    </citation>
    <scope>NUCLEOTIDE SEQUENCE [LARGE SCALE GENOMIC DNA]</scope>
    <source>
        <strain evidence="12 13">DJC</strain>
    </source>
</reference>
<accession>A0A411Z584</accession>
<organism evidence="12 13">
    <name type="scientific">Pseudotabrizicola alkalilacus</name>
    <dbReference type="NCBI Taxonomy" id="2305252"/>
    <lineage>
        <taxon>Bacteria</taxon>
        <taxon>Pseudomonadati</taxon>
        <taxon>Pseudomonadota</taxon>
        <taxon>Alphaproteobacteria</taxon>
        <taxon>Rhodobacterales</taxon>
        <taxon>Paracoccaceae</taxon>
        <taxon>Pseudotabrizicola</taxon>
    </lineage>
</organism>
<dbReference type="InterPro" id="IPR018044">
    <property type="entry name" value="Peptidase_S11"/>
</dbReference>
<evidence type="ECO:0000256" key="5">
    <source>
        <dbReference type="ARBA" id="ARBA00022984"/>
    </source>
</evidence>
<comment type="caution">
    <text evidence="12">The sequence shown here is derived from an EMBL/GenBank/DDBJ whole genome shotgun (WGS) entry which is preliminary data.</text>
</comment>
<evidence type="ECO:0000256" key="3">
    <source>
        <dbReference type="ARBA" id="ARBA00022801"/>
    </source>
</evidence>
<dbReference type="GO" id="GO:0009002">
    <property type="term" value="F:serine-type D-Ala-D-Ala carboxypeptidase activity"/>
    <property type="evidence" value="ECO:0007669"/>
    <property type="project" value="InterPro"/>
</dbReference>
<dbReference type="GO" id="GO:0008360">
    <property type="term" value="P:regulation of cell shape"/>
    <property type="evidence" value="ECO:0007669"/>
    <property type="project" value="UniProtKB-KW"/>
</dbReference>
<keyword evidence="2 10" id="KW-0732">Signal</keyword>
<proteinExistence type="inferred from homology"/>
<evidence type="ECO:0000256" key="7">
    <source>
        <dbReference type="PIRSR" id="PIRSR618044-1"/>
    </source>
</evidence>
<dbReference type="InterPro" id="IPR001967">
    <property type="entry name" value="Peptidase_S11_N"/>
</dbReference>
<dbReference type="PROSITE" id="PS51257">
    <property type="entry name" value="PROKAR_LIPOPROTEIN"/>
    <property type="match status" value="1"/>
</dbReference>
<sequence length="585" mass="60692">MTTLLGRHARNFVCLVAFIVVAACSSPQPSGAAPYAAIVQDARTGEILHAENADTRLHPASLTKMLTLYITFDEIQRGRLSLDTLVTVTKNAASKPPSRLGLKAGQKISVRYLIRAAATKSANDAASALGDHIGGSEAGFAKRMDATAKALGMRNSTFKNANGLTANGHLSTARDMNTLGRRLFYDFPQYYNIFSRRSTDAGVAQVRNTNSRFLDAYTGADGIKTGFTNAAGFNLTASAERGNVRIVATVFGGASTAARNAKVAQLLDLGFKRAPANAPTNVPPVPSYSADVEAALMAQADPLPEVEGGAGKTIRLQTAVAKSPRPVTRPDAGKVAAAEVAVAAIEDSIAAALAEAVGGPAPAGTMDAQAVAAASAAVEPPAIAPPPARPETLVAEVAPESAPEIPAEVVVAAAPEVVPEPGTLEAQAVAMAAEPTLDAQAEQFAALPDSALPGDELMVTEPMQVAAVLAPAASAPPKRNAPIFDRVADAPQARAVEEPVVIRLSTSNARHWGVHLGKFNSRSSAERLLLKTQLAESAILNDGLRKVVQRGGGYDANFMGLTQDQADLACRRLQARAVQCFAIGP</sequence>
<evidence type="ECO:0000259" key="11">
    <source>
        <dbReference type="Pfam" id="PF00768"/>
    </source>
</evidence>
<dbReference type="AlphaFoldDB" id="A0A411Z584"/>
<dbReference type="EMBL" id="QWEY01000002">
    <property type="protein sequence ID" value="RGP38221.1"/>
    <property type="molecule type" value="Genomic_DNA"/>
</dbReference>
<keyword evidence="12" id="KW-0645">Protease</keyword>
<feature type="chain" id="PRO_5019318034" evidence="10">
    <location>
        <begin position="33"/>
        <end position="585"/>
    </location>
</feature>
<keyword evidence="4" id="KW-0133">Cell shape</keyword>
<evidence type="ECO:0000256" key="9">
    <source>
        <dbReference type="RuleBase" id="RU004016"/>
    </source>
</evidence>
<dbReference type="GO" id="GO:0071555">
    <property type="term" value="P:cell wall organization"/>
    <property type="evidence" value="ECO:0007669"/>
    <property type="project" value="UniProtKB-KW"/>
</dbReference>